<keyword evidence="3 6" id="KW-0812">Transmembrane</keyword>
<feature type="transmembrane region" description="Helical" evidence="6">
    <location>
        <begin position="72"/>
        <end position="92"/>
    </location>
</feature>
<accession>A0AA47AEZ0</accession>
<organism evidence="8 9">
    <name type="scientific">Rhodococcus rhodochrous</name>
    <dbReference type="NCBI Taxonomy" id="1829"/>
    <lineage>
        <taxon>Bacteria</taxon>
        <taxon>Bacillati</taxon>
        <taxon>Actinomycetota</taxon>
        <taxon>Actinomycetes</taxon>
        <taxon>Mycobacteriales</taxon>
        <taxon>Nocardiaceae</taxon>
        <taxon>Rhodococcus</taxon>
    </lineage>
</organism>
<evidence type="ECO:0000256" key="6">
    <source>
        <dbReference type="RuleBase" id="RU363041"/>
    </source>
</evidence>
<feature type="transmembrane region" description="Helical" evidence="6">
    <location>
        <begin position="98"/>
        <end position="116"/>
    </location>
</feature>
<evidence type="ECO:0000256" key="3">
    <source>
        <dbReference type="ARBA" id="ARBA00022692"/>
    </source>
</evidence>
<evidence type="ECO:0000256" key="7">
    <source>
        <dbReference type="SAM" id="MobiDB-lite"/>
    </source>
</evidence>
<dbReference type="AlphaFoldDB" id="A0AA47AEZ0"/>
<dbReference type="InterPro" id="IPR051598">
    <property type="entry name" value="TSUP/Inactive_protease-like"/>
</dbReference>
<comment type="similarity">
    <text evidence="2 6">Belongs to the 4-toluene sulfonate uptake permease (TSUP) (TC 2.A.102) family.</text>
</comment>
<keyword evidence="4 6" id="KW-1133">Transmembrane helix</keyword>
<dbReference type="RefSeq" id="WP_059381466.1">
    <property type="nucleotide sequence ID" value="NZ_CBJNPB010000058.1"/>
</dbReference>
<proteinExistence type="inferred from homology"/>
<protein>
    <recommendedName>
        <fullName evidence="6">Probable membrane transporter protein</fullName>
    </recommendedName>
</protein>
<feature type="compositionally biased region" description="Basic and acidic residues" evidence="7">
    <location>
        <begin position="319"/>
        <end position="333"/>
    </location>
</feature>
<gene>
    <name evidence="8" type="ORF">KUM34_012180</name>
</gene>
<dbReference type="Proteomes" id="UP001162740">
    <property type="component" value="Chromosome"/>
</dbReference>
<sequence length="346" mass="35148">MFNLLIFTLVGVGAQLVDGALGMAFGVTATTLLLFSGVGPAHASAAVHLAEVGTTLVSGASHWRFRNIDWKVVLRLGVPGAIGAFLGATVLSGLSTEAAEPVTAGILLAIGVYVALRFSVRPPAVAHARTSPHTAKFLSPLGFFGGFIDASGGGGWGPITTSTLLSRGKTAPRTVIGSVSASEFLVAVAASIGFLFGLGHDSLGNLVIVAGLALGGALAAPVAAWLVSRVPATLLGTGVGGVIVLTNAHKLAKTFDLSGTALAVLYLAIVAAWLTLLIVSWKRSRLTPAEKSGSLEPLAQPTPVALLEGADAAPLAGARPERREVPGHNETRLDSTPSPRFPDGAR</sequence>
<comment type="subcellular location">
    <subcellularLocation>
        <location evidence="6">Cell membrane</location>
        <topology evidence="6">Multi-pass membrane protein</topology>
    </subcellularLocation>
    <subcellularLocation>
        <location evidence="1">Membrane</location>
        <topology evidence="1">Multi-pass membrane protein</topology>
    </subcellularLocation>
</comment>
<feature type="transmembrane region" description="Helical" evidence="6">
    <location>
        <begin position="206"/>
        <end position="227"/>
    </location>
</feature>
<dbReference type="GO" id="GO:0005886">
    <property type="term" value="C:plasma membrane"/>
    <property type="evidence" value="ECO:0007669"/>
    <property type="project" value="UniProtKB-SubCell"/>
</dbReference>
<evidence type="ECO:0000313" key="9">
    <source>
        <dbReference type="Proteomes" id="UP001162740"/>
    </source>
</evidence>
<feature type="transmembrane region" description="Helical" evidence="6">
    <location>
        <begin position="137"/>
        <end position="159"/>
    </location>
</feature>
<evidence type="ECO:0000256" key="2">
    <source>
        <dbReference type="ARBA" id="ARBA00009142"/>
    </source>
</evidence>
<dbReference type="InterPro" id="IPR002781">
    <property type="entry name" value="TM_pro_TauE-like"/>
</dbReference>
<feature type="transmembrane region" description="Helical" evidence="6">
    <location>
        <begin position="179"/>
        <end position="199"/>
    </location>
</feature>
<dbReference type="PANTHER" id="PTHR43701:SF12">
    <property type="entry name" value="MEMBRANE TRANSPORTER PROTEIN YTNM-RELATED"/>
    <property type="match status" value="1"/>
</dbReference>
<evidence type="ECO:0000256" key="5">
    <source>
        <dbReference type="ARBA" id="ARBA00023136"/>
    </source>
</evidence>
<evidence type="ECO:0000313" key="8">
    <source>
        <dbReference type="EMBL" id="UZF47348.1"/>
    </source>
</evidence>
<evidence type="ECO:0000256" key="1">
    <source>
        <dbReference type="ARBA" id="ARBA00004141"/>
    </source>
</evidence>
<name>A0AA47AEZ0_RHORH</name>
<dbReference type="EMBL" id="CP083974">
    <property type="protein sequence ID" value="UZF47348.1"/>
    <property type="molecule type" value="Genomic_DNA"/>
</dbReference>
<dbReference type="PANTHER" id="PTHR43701">
    <property type="entry name" value="MEMBRANE TRANSPORTER PROTEIN MJ0441-RELATED"/>
    <property type="match status" value="1"/>
</dbReference>
<keyword evidence="6" id="KW-1003">Cell membrane</keyword>
<feature type="transmembrane region" description="Helical" evidence="6">
    <location>
        <begin position="261"/>
        <end position="281"/>
    </location>
</feature>
<evidence type="ECO:0000256" key="4">
    <source>
        <dbReference type="ARBA" id="ARBA00022989"/>
    </source>
</evidence>
<reference evidence="8 9" key="1">
    <citation type="journal article" date="2021" name="Front. Microbiol.">
        <title>Bacterial Transformation of Aromatic Monomers in Softwood Black Liquor.</title>
        <authorList>
            <person name="Navas L.E."/>
            <person name="Dexter G."/>
            <person name="Liu J."/>
            <person name="Levy-Booth D."/>
            <person name="Cho M."/>
            <person name="Jang S.K."/>
            <person name="Mansfield S.D."/>
            <person name="Renneckar S."/>
            <person name="Mohn W.W."/>
            <person name="Eltis L.D."/>
        </authorList>
    </citation>
    <scope>NUCLEOTIDE SEQUENCE [LARGE SCALE GENOMIC DNA]</scope>
    <source>
        <strain evidence="8 9">GD02</strain>
    </source>
</reference>
<feature type="region of interest" description="Disordered" evidence="7">
    <location>
        <begin position="314"/>
        <end position="346"/>
    </location>
</feature>
<keyword evidence="5 6" id="KW-0472">Membrane</keyword>
<dbReference type="Pfam" id="PF01925">
    <property type="entry name" value="TauE"/>
    <property type="match status" value="1"/>
</dbReference>